<keyword evidence="2" id="KW-1185">Reference proteome</keyword>
<evidence type="ECO:0000313" key="1">
    <source>
        <dbReference type="EMBL" id="KAI5681914.1"/>
    </source>
</evidence>
<accession>A0ACC0CAU9</accession>
<reference evidence="2" key="1">
    <citation type="journal article" date="2023" name="Nat. Plants">
        <title>Single-cell RNA sequencing provides a high-resolution roadmap for understanding the multicellular compartmentation of specialized metabolism.</title>
        <authorList>
            <person name="Sun S."/>
            <person name="Shen X."/>
            <person name="Li Y."/>
            <person name="Li Y."/>
            <person name="Wang S."/>
            <person name="Li R."/>
            <person name="Zhang H."/>
            <person name="Shen G."/>
            <person name="Guo B."/>
            <person name="Wei J."/>
            <person name="Xu J."/>
            <person name="St-Pierre B."/>
            <person name="Chen S."/>
            <person name="Sun C."/>
        </authorList>
    </citation>
    <scope>NUCLEOTIDE SEQUENCE [LARGE SCALE GENOMIC DNA]</scope>
</reference>
<proteinExistence type="predicted"/>
<comment type="caution">
    <text evidence="1">The sequence shown here is derived from an EMBL/GenBank/DDBJ whole genome shotgun (WGS) entry which is preliminary data.</text>
</comment>
<gene>
    <name evidence="1" type="ORF">M9H77_03142</name>
</gene>
<organism evidence="1 2">
    <name type="scientific">Catharanthus roseus</name>
    <name type="common">Madagascar periwinkle</name>
    <name type="synonym">Vinca rosea</name>
    <dbReference type="NCBI Taxonomy" id="4058"/>
    <lineage>
        <taxon>Eukaryota</taxon>
        <taxon>Viridiplantae</taxon>
        <taxon>Streptophyta</taxon>
        <taxon>Embryophyta</taxon>
        <taxon>Tracheophyta</taxon>
        <taxon>Spermatophyta</taxon>
        <taxon>Magnoliopsida</taxon>
        <taxon>eudicotyledons</taxon>
        <taxon>Gunneridae</taxon>
        <taxon>Pentapetalae</taxon>
        <taxon>asterids</taxon>
        <taxon>lamiids</taxon>
        <taxon>Gentianales</taxon>
        <taxon>Apocynaceae</taxon>
        <taxon>Rauvolfioideae</taxon>
        <taxon>Vinceae</taxon>
        <taxon>Catharanthinae</taxon>
        <taxon>Catharanthus</taxon>
    </lineage>
</organism>
<evidence type="ECO:0000313" key="2">
    <source>
        <dbReference type="Proteomes" id="UP001060085"/>
    </source>
</evidence>
<protein>
    <submittedName>
        <fullName evidence="1">Uncharacterized protein</fullName>
    </submittedName>
</protein>
<sequence length="242" mass="28279">MIASHPMVLDRELVRMVILKVEWSDLVTFSAGPNQERANSSSIEGKRSMEGLIEGFSSLHNKIHIIWYQSHLQRLPRNEVRSRGNYVKMDKRFHKRRGNVGRCHDSYDHYKHSYGSKNMYNEHNDSYCYGGYNCKKSSQTLGTTSRPLSYSHLKLPLLCGTFSSYNYVPWKQKLESLFYSYGVREEEKFQLVPKSVSYEVNIWCDCKCKNRRKMGSQPNKTWSLMNKASRNIFGVGKHKGQR</sequence>
<dbReference type="Proteomes" id="UP001060085">
    <property type="component" value="Linkage Group LG01"/>
</dbReference>
<name>A0ACC0CAU9_CATRO</name>
<dbReference type="EMBL" id="CM044701">
    <property type="protein sequence ID" value="KAI5681914.1"/>
    <property type="molecule type" value="Genomic_DNA"/>
</dbReference>